<dbReference type="InterPro" id="IPR000008">
    <property type="entry name" value="C2_dom"/>
</dbReference>
<feature type="region of interest" description="Disordered" evidence="12">
    <location>
        <begin position="287"/>
        <end position="332"/>
    </location>
</feature>
<keyword evidence="4 13" id="KW-0812">Transmembrane</keyword>
<evidence type="ECO:0000256" key="11">
    <source>
        <dbReference type="ARBA" id="ARBA00023136"/>
    </source>
</evidence>
<dbReference type="OrthoDB" id="1029639at2759"/>
<comment type="similarity">
    <text evidence="2">Belongs to the synaptotagmin family.</text>
</comment>
<keyword evidence="6" id="KW-0677">Repeat</keyword>
<dbReference type="RefSeq" id="XP_009829067.1">
    <property type="nucleotide sequence ID" value="XM_009830765.1"/>
</dbReference>
<dbReference type="PANTHER" id="PTHR10774:SF190">
    <property type="entry name" value="C2 CALCIUM_LIPID-BINDING ENDONUCLEASE_EXONUCLEASE_PHOSPHATASE-RELATED"/>
    <property type="match status" value="1"/>
</dbReference>
<dbReference type="PROSITE" id="PS51847">
    <property type="entry name" value="SMP"/>
    <property type="match status" value="1"/>
</dbReference>
<evidence type="ECO:0000256" key="8">
    <source>
        <dbReference type="ARBA" id="ARBA00022989"/>
    </source>
</evidence>
<dbReference type="AlphaFoldDB" id="W4GQC1"/>
<keyword evidence="11 13" id="KW-0472">Membrane</keyword>
<dbReference type="InterPro" id="IPR035892">
    <property type="entry name" value="C2_domain_sf"/>
</dbReference>
<keyword evidence="7" id="KW-0106">Calcium</keyword>
<protein>
    <recommendedName>
        <fullName evidence="14">SMP-LTD domain-containing protein</fullName>
    </recommendedName>
</protein>
<dbReference type="Pfam" id="PF17047">
    <property type="entry name" value="SMP_LBD"/>
    <property type="match status" value="1"/>
</dbReference>
<feature type="compositionally biased region" description="Low complexity" evidence="12">
    <location>
        <begin position="288"/>
        <end position="306"/>
    </location>
</feature>
<proteinExistence type="inferred from homology"/>
<feature type="region of interest" description="Disordered" evidence="12">
    <location>
        <begin position="52"/>
        <end position="76"/>
    </location>
</feature>
<dbReference type="STRING" id="112090.W4GQC1"/>
<dbReference type="InterPro" id="IPR045050">
    <property type="entry name" value="Synaptotagmin_plant"/>
</dbReference>
<dbReference type="SUPFAM" id="SSF49562">
    <property type="entry name" value="C2 domain (Calcium/lipid-binding domain, CaLB)"/>
    <property type="match status" value="2"/>
</dbReference>
<dbReference type="GO" id="GO:0005783">
    <property type="term" value="C:endoplasmic reticulum"/>
    <property type="evidence" value="ECO:0007669"/>
    <property type="project" value="TreeGrafter"/>
</dbReference>
<evidence type="ECO:0000256" key="2">
    <source>
        <dbReference type="ARBA" id="ARBA00006996"/>
    </source>
</evidence>
<feature type="region of interest" description="Disordered" evidence="12">
    <location>
        <begin position="385"/>
        <end position="410"/>
    </location>
</feature>
<dbReference type="CDD" id="cd00030">
    <property type="entry name" value="C2"/>
    <property type="match status" value="1"/>
</dbReference>
<evidence type="ECO:0000256" key="12">
    <source>
        <dbReference type="SAM" id="MobiDB-lite"/>
    </source>
</evidence>
<keyword evidence="9" id="KW-0445">Lipid transport</keyword>
<reference evidence="15" key="1">
    <citation type="submission" date="2013-12" db="EMBL/GenBank/DDBJ databases">
        <title>The Genome Sequence of Aphanomyces astaci APO3.</title>
        <authorList>
            <consortium name="The Broad Institute Genomics Platform"/>
            <person name="Russ C."/>
            <person name="Tyler B."/>
            <person name="van West P."/>
            <person name="Dieguez-Uribeondo J."/>
            <person name="Young S.K."/>
            <person name="Zeng Q."/>
            <person name="Gargeya S."/>
            <person name="Fitzgerald M."/>
            <person name="Abouelleil A."/>
            <person name="Alvarado L."/>
            <person name="Chapman S.B."/>
            <person name="Gainer-Dewar J."/>
            <person name="Goldberg J."/>
            <person name="Griggs A."/>
            <person name="Gujja S."/>
            <person name="Hansen M."/>
            <person name="Howarth C."/>
            <person name="Imamovic A."/>
            <person name="Ireland A."/>
            <person name="Larimer J."/>
            <person name="McCowan C."/>
            <person name="Murphy C."/>
            <person name="Pearson M."/>
            <person name="Poon T.W."/>
            <person name="Priest M."/>
            <person name="Roberts A."/>
            <person name="Saif S."/>
            <person name="Shea T."/>
            <person name="Sykes S."/>
            <person name="Wortman J."/>
            <person name="Nusbaum C."/>
            <person name="Birren B."/>
        </authorList>
    </citation>
    <scope>NUCLEOTIDE SEQUENCE [LARGE SCALE GENOMIC DNA]</scope>
    <source>
        <strain evidence="15">APO3</strain>
    </source>
</reference>
<dbReference type="InterPro" id="IPR039010">
    <property type="entry name" value="Synaptotagmin_SMP"/>
</dbReference>
<sequence length="1079" mass="116765">MDDRRAPTASSEDIASPRGSIKVSVVADVEQQPGPGLDALMVTTAIPRHNDVAPSPKSVMSSPNLAGNGAATGRESATPFKLSNLLNFKDDKKSSEDRSAEVARLTAADAITGTLSMHLKDLDKKKLFYVKSKYRVVVQATKPTVDLFTSDHPDASPAFVLSLCKSSLVPDPKAAADGTFILQVHAWTKQATVHYRPQLFVFHDEKHHRVAAWIACLQRAIAAAADMDEGQVLTAGLADALSISSADDGDDLQDDHPLSMYVDSESAMSSDDDEDVGDAVARTLKKLNPFSPRASSSPASNPPSLSHRSSGNAGFKPCPNSTRDPPQSPLGRLNRALQGKKAAPSLDKAGSHPVLSLEERCELLRQQNYDKVQDQQLTDPVVTTATHSGDVAPLIRPREPNGPKAAASSPNNQRIRTFLHQVRAVLWHPTGGSGLLLSFMSGFVGASVVCPVAVAGFYHAHGTHNEDATMAIGYPGLVAAFVFVHVMAATGMIMGGLSVVGVLVLISNVTTQEAKRRRLRSDMRQLTLAEKSNFANCPTVEFPSWVKFSDVERADWLNTAIARSWPYTKVAIKDSIMYYVNPMLETSTPPMLSSMVLTGLEMGDTPPSFGGIKCIPDDSVLPHGPVTEVSFDAEVRFVAGDDQLAELKLISHMGSAAARVRLKDAVIMGTMRITLRPMASVWPGFSGISLSFISPPRIDFTLTAAKIAITSVPFASDWLQTFILDMVTTTLVWPKVLDIPFWDPALYPVVGVDDLPPAPSSPSAASTSHHHAADEKKSVFGPGVVSLHVRKLTVLPPLAPTTSSPSSDTTTMLTAAEVYCIVTLSQSHKTEIRVVDSNGMCTLDEKYEFYWDAVAAPTLYVEVWQHQRSVPDHAWGTAIIPLGPLAAKRDHELKVDVDLGDGVRGVLHVHVCRRLFSTVQVARTVTSQPKKSLIQGLGHDVCVGMLFVTWQSVVWACGDDDGRASVHGVFSCEKQRSPSTVQAKVKAMTWQEMFSFFVYSVDTATLVVEIFEKAPTSRSESLGTVTLSVLELRKRLTTSQNAITESFALQPPHPDTTELTTPSTAMSVTLMFQWRQLMS</sequence>
<dbReference type="GO" id="GO:0006869">
    <property type="term" value="P:lipid transport"/>
    <property type="evidence" value="ECO:0007669"/>
    <property type="project" value="UniProtKB-KW"/>
</dbReference>
<dbReference type="GeneID" id="20807787"/>
<evidence type="ECO:0000256" key="9">
    <source>
        <dbReference type="ARBA" id="ARBA00023055"/>
    </source>
</evidence>
<keyword evidence="5" id="KW-0479">Metal-binding</keyword>
<accession>W4GQC1</accession>
<dbReference type="CDD" id="cd21677">
    <property type="entry name" value="SMP_SYT"/>
    <property type="match status" value="1"/>
</dbReference>
<keyword evidence="8 13" id="KW-1133">Transmembrane helix</keyword>
<comment type="subcellular location">
    <subcellularLocation>
        <location evidence="1">Membrane</location>
        <topology evidence="1">Single-pass membrane protein</topology>
    </subcellularLocation>
</comment>
<feature type="domain" description="SMP-LTD" evidence="14">
    <location>
        <begin position="550"/>
        <end position="742"/>
    </location>
</feature>
<evidence type="ECO:0000259" key="14">
    <source>
        <dbReference type="PROSITE" id="PS51847"/>
    </source>
</evidence>
<dbReference type="GO" id="GO:0008289">
    <property type="term" value="F:lipid binding"/>
    <property type="evidence" value="ECO:0007669"/>
    <property type="project" value="UniProtKB-KW"/>
</dbReference>
<dbReference type="PANTHER" id="PTHR10774">
    <property type="entry name" value="EXTENDED SYNAPTOTAGMIN-RELATED"/>
    <property type="match status" value="1"/>
</dbReference>
<dbReference type="Gene3D" id="2.60.40.150">
    <property type="entry name" value="C2 domain"/>
    <property type="match status" value="2"/>
</dbReference>
<keyword evidence="3" id="KW-0813">Transport</keyword>
<evidence type="ECO:0000256" key="1">
    <source>
        <dbReference type="ARBA" id="ARBA00004167"/>
    </source>
</evidence>
<organism evidence="15">
    <name type="scientific">Aphanomyces astaci</name>
    <name type="common">Crayfish plague agent</name>
    <dbReference type="NCBI Taxonomy" id="112090"/>
    <lineage>
        <taxon>Eukaryota</taxon>
        <taxon>Sar</taxon>
        <taxon>Stramenopiles</taxon>
        <taxon>Oomycota</taxon>
        <taxon>Saprolegniomycetes</taxon>
        <taxon>Saprolegniales</taxon>
        <taxon>Verrucalvaceae</taxon>
        <taxon>Aphanomyces</taxon>
    </lineage>
</organism>
<keyword evidence="10" id="KW-0446">Lipid-binding</keyword>
<dbReference type="Pfam" id="PF00168">
    <property type="entry name" value="C2"/>
    <property type="match status" value="2"/>
</dbReference>
<evidence type="ECO:0000256" key="7">
    <source>
        <dbReference type="ARBA" id="ARBA00022837"/>
    </source>
</evidence>
<name>W4GQC1_APHAT</name>
<dbReference type="GO" id="GO:0046872">
    <property type="term" value="F:metal ion binding"/>
    <property type="evidence" value="ECO:0007669"/>
    <property type="project" value="UniProtKB-KW"/>
</dbReference>
<evidence type="ECO:0000256" key="5">
    <source>
        <dbReference type="ARBA" id="ARBA00022723"/>
    </source>
</evidence>
<evidence type="ECO:0000256" key="13">
    <source>
        <dbReference type="SAM" id="Phobius"/>
    </source>
</evidence>
<evidence type="ECO:0000256" key="6">
    <source>
        <dbReference type="ARBA" id="ARBA00022737"/>
    </source>
</evidence>
<evidence type="ECO:0000313" key="15">
    <source>
        <dbReference type="EMBL" id="ETV81209.1"/>
    </source>
</evidence>
<dbReference type="InterPro" id="IPR031468">
    <property type="entry name" value="SMP_LBD"/>
</dbReference>
<dbReference type="EMBL" id="KI913124">
    <property type="protein sequence ID" value="ETV81209.1"/>
    <property type="molecule type" value="Genomic_DNA"/>
</dbReference>
<evidence type="ECO:0000256" key="3">
    <source>
        <dbReference type="ARBA" id="ARBA00022448"/>
    </source>
</evidence>
<evidence type="ECO:0000256" key="4">
    <source>
        <dbReference type="ARBA" id="ARBA00022692"/>
    </source>
</evidence>
<dbReference type="GO" id="GO:0016020">
    <property type="term" value="C:membrane"/>
    <property type="evidence" value="ECO:0007669"/>
    <property type="project" value="UniProtKB-SubCell"/>
</dbReference>
<feature type="region of interest" description="Disordered" evidence="12">
    <location>
        <begin position="1"/>
        <end position="20"/>
    </location>
</feature>
<dbReference type="VEuPathDB" id="FungiDB:H257_05791"/>
<feature type="transmembrane region" description="Helical" evidence="13">
    <location>
        <begin position="435"/>
        <end position="458"/>
    </location>
</feature>
<feature type="transmembrane region" description="Helical" evidence="13">
    <location>
        <begin position="478"/>
        <end position="510"/>
    </location>
</feature>
<gene>
    <name evidence="15" type="ORF">H257_05791</name>
</gene>
<evidence type="ECO:0000256" key="10">
    <source>
        <dbReference type="ARBA" id="ARBA00023121"/>
    </source>
</evidence>